<dbReference type="Proteomes" id="UP000518752">
    <property type="component" value="Unassembled WGS sequence"/>
</dbReference>
<feature type="region of interest" description="Disordered" evidence="1">
    <location>
        <begin position="105"/>
        <end position="134"/>
    </location>
</feature>
<proteinExistence type="predicted"/>
<dbReference type="AlphaFoldDB" id="A0A8H5LRE1"/>
<comment type="caution">
    <text evidence="2">The sequence shown here is derived from an EMBL/GenBank/DDBJ whole genome shotgun (WGS) entry which is preliminary data.</text>
</comment>
<evidence type="ECO:0000313" key="3">
    <source>
        <dbReference type="Proteomes" id="UP000518752"/>
    </source>
</evidence>
<evidence type="ECO:0000313" key="2">
    <source>
        <dbReference type="EMBL" id="KAF5366621.1"/>
    </source>
</evidence>
<accession>A0A8H5LRE1</accession>
<protein>
    <submittedName>
        <fullName evidence="2">Uncharacterized protein</fullName>
    </submittedName>
</protein>
<name>A0A8H5LRE1_9AGAR</name>
<gene>
    <name evidence="2" type="ORF">D9757_011872</name>
</gene>
<reference evidence="2 3" key="1">
    <citation type="journal article" date="2020" name="ISME J.">
        <title>Uncovering the hidden diversity of litter-decomposition mechanisms in mushroom-forming fungi.</title>
        <authorList>
            <person name="Floudas D."/>
            <person name="Bentzer J."/>
            <person name="Ahren D."/>
            <person name="Johansson T."/>
            <person name="Persson P."/>
            <person name="Tunlid A."/>
        </authorList>
    </citation>
    <scope>NUCLEOTIDE SEQUENCE [LARGE SCALE GENOMIC DNA]</scope>
    <source>
        <strain evidence="2 3">CBS 406.79</strain>
    </source>
</reference>
<sequence length="189" mass="20674">MHYPVSCSEIKTIRAMDSGTGYSTRWRLLRLWSRCTECCRLIFNHALSLCVLLVPSPSVPMYDYDLEEAVSATQLHTLGGYLSAPTASSCLNNLFISLRALTPSSPTRARRIPDDHNAPSLRQPHAPSLSPSPPLSRSLSLSTFAVVGAFIMQFRRAGRRGVHSGIQSPGLFSTSAMAFSIFLHGTSPH</sequence>
<dbReference type="EMBL" id="JAACJN010000151">
    <property type="protein sequence ID" value="KAF5366621.1"/>
    <property type="molecule type" value="Genomic_DNA"/>
</dbReference>
<organism evidence="2 3">
    <name type="scientific">Collybiopsis confluens</name>
    <dbReference type="NCBI Taxonomy" id="2823264"/>
    <lineage>
        <taxon>Eukaryota</taxon>
        <taxon>Fungi</taxon>
        <taxon>Dikarya</taxon>
        <taxon>Basidiomycota</taxon>
        <taxon>Agaricomycotina</taxon>
        <taxon>Agaricomycetes</taxon>
        <taxon>Agaricomycetidae</taxon>
        <taxon>Agaricales</taxon>
        <taxon>Marasmiineae</taxon>
        <taxon>Omphalotaceae</taxon>
        <taxon>Collybiopsis</taxon>
    </lineage>
</organism>
<keyword evidence="3" id="KW-1185">Reference proteome</keyword>
<evidence type="ECO:0000256" key="1">
    <source>
        <dbReference type="SAM" id="MobiDB-lite"/>
    </source>
</evidence>